<keyword evidence="4" id="KW-0769">Symport</keyword>
<keyword evidence="6 7" id="KW-0472">Membrane</keyword>
<accession>A0A9X2L1B4</accession>
<organism evidence="8 9">
    <name type="scientific">Gracilimonas sediminicola</name>
    <dbReference type="NCBI Taxonomy" id="2952158"/>
    <lineage>
        <taxon>Bacteria</taxon>
        <taxon>Pseudomonadati</taxon>
        <taxon>Balneolota</taxon>
        <taxon>Balneolia</taxon>
        <taxon>Balneolales</taxon>
        <taxon>Balneolaceae</taxon>
        <taxon>Gracilimonas</taxon>
    </lineage>
</organism>
<evidence type="ECO:0000313" key="8">
    <source>
        <dbReference type="EMBL" id="MCP9290496.1"/>
    </source>
</evidence>
<keyword evidence="2" id="KW-0813">Transport</keyword>
<evidence type="ECO:0000256" key="2">
    <source>
        <dbReference type="ARBA" id="ARBA00022448"/>
    </source>
</evidence>
<dbReference type="RefSeq" id="WP_255132625.1">
    <property type="nucleotide sequence ID" value="NZ_JANDBC010000001.1"/>
</dbReference>
<dbReference type="PANTHER" id="PTHR11706">
    <property type="entry name" value="SOLUTE CARRIER PROTEIN FAMILY 11 MEMBER"/>
    <property type="match status" value="1"/>
</dbReference>
<evidence type="ECO:0000256" key="4">
    <source>
        <dbReference type="ARBA" id="ARBA00022847"/>
    </source>
</evidence>
<proteinExistence type="predicted"/>
<protein>
    <submittedName>
        <fullName evidence="8">Nramp family divalent metal transporter</fullName>
    </submittedName>
</protein>
<feature type="transmembrane region" description="Helical" evidence="7">
    <location>
        <begin position="126"/>
        <end position="144"/>
    </location>
</feature>
<comment type="subcellular location">
    <subcellularLocation>
        <location evidence="1">Membrane</location>
        <topology evidence="1">Multi-pass membrane protein</topology>
    </subcellularLocation>
</comment>
<dbReference type="GO" id="GO:0015086">
    <property type="term" value="F:cadmium ion transmembrane transporter activity"/>
    <property type="evidence" value="ECO:0007669"/>
    <property type="project" value="TreeGrafter"/>
</dbReference>
<feature type="transmembrane region" description="Helical" evidence="7">
    <location>
        <begin position="79"/>
        <end position="100"/>
    </location>
</feature>
<sequence>MNNPLRKYFGPSTLVAAAFIGPGTVTVCTLAGVRSGYVLLWALLFSVIATIVLQEMTGRLGIITRKGFGEAIREQLGNPVIRISAIILVFSAIVIGNIAYEGGNISGAELGWEELFAGLDVTVDGSVIRLSSLVIGAVAFLLLYSGNFKRIVNVMTALVGIMSIVFVTTAIVIQPDVTAIIKGLFIPTASPDELLTVIALIGTTVVPYNLFLHASTVQERYSSYAQLSEMRVENAVGIVLGGLISMCIVITSAAAADGSLAEINSAADMAGQLEPLLGSWAKSFMGIGLFAAGITSAVTAPLAAAYAAKGMFGWKDDLKDLKFRVVWMLVLFTGMIFSAFSINPVKLIEFAQIANGITLPVIAVFLLYIMNKPLLLGTNSNSTRQNILGVVVILVTILVGFRSLNSVFNFF</sequence>
<dbReference type="GO" id="GO:0005886">
    <property type="term" value="C:plasma membrane"/>
    <property type="evidence" value="ECO:0007669"/>
    <property type="project" value="TreeGrafter"/>
</dbReference>
<dbReference type="GO" id="GO:0015293">
    <property type="term" value="F:symporter activity"/>
    <property type="evidence" value="ECO:0007669"/>
    <property type="project" value="UniProtKB-KW"/>
</dbReference>
<feature type="transmembrane region" description="Helical" evidence="7">
    <location>
        <begin position="151"/>
        <end position="174"/>
    </location>
</feature>
<feature type="transmembrane region" description="Helical" evidence="7">
    <location>
        <begin position="194"/>
        <end position="214"/>
    </location>
</feature>
<keyword evidence="9" id="KW-1185">Reference proteome</keyword>
<evidence type="ECO:0000256" key="6">
    <source>
        <dbReference type="ARBA" id="ARBA00023136"/>
    </source>
</evidence>
<dbReference type="PRINTS" id="PR00447">
    <property type="entry name" value="NATRESASSCMP"/>
</dbReference>
<dbReference type="PANTHER" id="PTHR11706:SF33">
    <property type="entry name" value="NATURAL RESISTANCE-ASSOCIATED MACROPHAGE PROTEIN 2"/>
    <property type="match status" value="1"/>
</dbReference>
<feature type="transmembrane region" description="Helical" evidence="7">
    <location>
        <begin position="38"/>
        <end position="58"/>
    </location>
</feature>
<feature type="transmembrane region" description="Helical" evidence="7">
    <location>
        <begin position="325"/>
        <end position="344"/>
    </location>
</feature>
<feature type="transmembrane region" description="Helical" evidence="7">
    <location>
        <begin position="235"/>
        <end position="256"/>
    </location>
</feature>
<evidence type="ECO:0000256" key="5">
    <source>
        <dbReference type="ARBA" id="ARBA00022989"/>
    </source>
</evidence>
<evidence type="ECO:0000256" key="7">
    <source>
        <dbReference type="SAM" id="Phobius"/>
    </source>
</evidence>
<comment type="caution">
    <text evidence="8">The sequence shown here is derived from an EMBL/GenBank/DDBJ whole genome shotgun (WGS) entry which is preliminary data.</text>
</comment>
<dbReference type="EMBL" id="JANDBC010000001">
    <property type="protein sequence ID" value="MCP9290496.1"/>
    <property type="molecule type" value="Genomic_DNA"/>
</dbReference>
<dbReference type="AlphaFoldDB" id="A0A9X2L1B4"/>
<evidence type="ECO:0000313" key="9">
    <source>
        <dbReference type="Proteomes" id="UP001139125"/>
    </source>
</evidence>
<feature type="transmembrane region" description="Helical" evidence="7">
    <location>
        <begin position="386"/>
        <end position="404"/>
    </location>
</feature>
<gene>
    <name evidence="8" type="ORF">NM125_02740</name>
</gene>
<dbReference type="GO" id="GO:0034755">
    <property type="term" value="P:iron ion transmembrane transport"/>
    <property type="evidence" value="ECO:0007669"/>
    <property type="project" value="TreeGrafter"/>
</dbReference>
<dbReference type="InterPro" id="IPR001046">
    <property type="entry name" value="NRAMP_fam"/>
</dbReference>
<name>A0A9X2L1B4_9BACT</name>
<dbReference type="GO" id="GO:0005384">
    <property type="term" value="F:manganese ion transmembrane transporter activity"/>
    <property type="evidence" value="ECO:0007669"/>
    <property type="project" value="TreeGrafter"/>
</dbReference>
<feature type="transmembrane region" description="Helical" evidence="7">
    <location>
        <begin position="284"/>
        <end position="304"/>
    </location>
</feature>
<dbReference type="Pfam" id="PF01566">
    <property type="entry name" value="Nramp"/>
    <property type="match status" value="1"/>
</dbReference>
<feature type="transmembrane region" description="Helical" evidence="7">
    <location>
        <begin position="12"/>
        <end position="32"/>
    </location>
</feature>
<reference evidence="8" key="1">
    <citation type="submission" date="2022-06" db="EMBL/GenBank/DDBJ databases">
        <title>Gracilimonas sp. CAU 1638 isolated from sea sediment.</title>
        <authorList>
            <person name="Kim W."/>
        </authorList>
    </citation>
    <scope>NUCLEOTIDE SEQUENCE</scope>
    <source>
        <strain evidence="8">CAU 1638</strain>
    </source>
</reference>
<evidence type="ECO:0000256" key="1">
    <source>
        <dbReference type="ARBA" id="ARBA00004141"/>
    </source>
</evidence>
<keyword evidence="3 7" id="KW-0812">Transmembrane</keyword>
<dbReference type="Proteomes" id="UP001139125">
    <property type="component" value="Unassembled WGS sequence"/>
</dbReference>
<feature type="transmembrane region" description="Helical" evidence="7">
    <location>
        <begin position="350"/>
        <end position="370"/>
    </location>
</feature>
<dbReference type="NCBIfam" id="NF037982">
    <property type="entry name" value="Nramp_1"/>
    <property type="match status" value="1"/>
</dbReference>
<evidence type="ECO:0000256" key="3">
    <source>
        <dbReference type="ARBA" id="ARBA00022692"/>
    </source>
</evidence>
<keyword evidence="5 7" id="KW-1133">Transmembrane helix</keyword>